<evidence type="ECO:0000259" key="1">
    <source>
        <dbReference type="Pfam" id="PF07826"/>
    </source>
</evidence>
<dbReference type="Proteomes" id="UP000886874">
    <property type="component" value="Unassembled WGS sequence"/>
</dbReference>
<sequence length="240" mass="26797">MDIYQKLDAAAYLSGNEYPGRGVLLGMSPSGKAVLAYFIMGRSDNSRNRVFRAQGDDLMIFPFDESKVEDPSLIIYAPVRTEGLQTIVTNGDQTDTILTHLRAGGSFQTALNTRCFEPDAPNLTPRISGILHMGSKDFTYELSILKSADAEGTSCNRYCYAYPALPGLGHLIHTYEHNGNPIPTFQGEPRRIDVPEDLDAFTETLWNNLNENNRISLYVRYTDPVAGQYEDRLVNKFGKD</sequence>
<dbReference type="Gene3D" id="3.60.20.20">
    <property type="entry name" value="Inosine monophosphate cyclohydrolase-like"/>
    <property type="match status" value="1"/>
</dbReference>
<protein>
    <submittedName>
        <fullName evidence="2">IMP cyclohydrolase</fullName>
    </submittedName>
</protein>
<gene>
    <name evidence="2" type="ORF">IAA67_03745</name>
</gene>
<dbReference type="Pfam" id="PF07826">
    <property type="entry name" value="IMP_cyclohyd"/>
    <property type="match status" value="1"/>
</dbReference>
<dbReference type="GO" id="GO:0003937">
    <property type="term" value="F:IMP cyclohydrolase activity"/>
    <property type="evidence" value="ECO:0007669"/>
    <property type="project" value="InterPro"/>
</dbReference>
<evidence type="ECO:0000313" key="3">
    <source>
        <dbReference type="Proteomes" id="UP000886874"/>
    </source>
</evidence>
<accession>A0A9D0Z5L4</accession>
<comment type="caution">
    <text evidence="2">The sequence shown here is derived from an EMBL/GenBank/DDBJ whole genome shotgun (WGS) entry which is preliminary data.</text>
</comment>
<proteinExistence type="predicted"/>
<dbReference type="EMBL" id="DVFN01000056">
    <property type="protein sequence ID" value="HIQ69428.1"/>
    <property type="molecule type" value="Genomic_DNA"/>
</dbReference>
<reference evidence="2" key="1">
    <citation type="submission" date="2020-10" db="EMBL/GenBank/DDBJ databases">
        <authorList>
            <person name="Gilroy R."/>
        </authorList>
    </citation>
    <scope>NUCLEOTIDE SEQUENCE</scope>
    <source>
        <strain evidence="2">ChiSjej2B20-13462</strain>
    </source>
</reference>
<feature type="domain" description="Inosine monophosphate cyclohydrolase-like" evidence="1">
    <location>
        <begin position="18"/>
        <end position="223"/>
    </location>
</feature>
<organism evidence="2 3">
    <name type="scientific">Candidatus Avoscillospira stercorigallinarum</name>
    <dbReference type="NCBI Taxonomy" id="2840708"/>
    <lineage>
        <taxon>Bacteria</taxon>
        <taxon>Bacillati</taxon>
        <taxon>Bacillota</taxon>
        <taxon>Clostridia</taxon>
        <taxon>Eubacteriales</taxon>
        <taxon>Oscillospiraceae</taxon>
        <taxon>Oscillospiraceae incertae sedis</taxon>
        <taxon>Candidatus Avoscillospira</taxon>
    </lineage>
</organism>
<dbReference type="SUPFAM" id="SSF75569">
    <property type="entry name" value="Archaeal IMP cyclohydrolase PurO"/>
    <property type="match status" value="1"/>
</dbReference>
<name>A0A9D0Z5L4_9FIRM</name>
<dbReference type="GO" id="GO:0006188">
    <property type="term" value="P:IMP biosynthetic process"/>
    <property type="evidence" value="ECO:0007669"/>
    <property type="project" value="InterPro"/>
</dbReference>
<dbReference type="AlphaFoldDB" id="A0A9D0Z5L4"/>
<reference evidence="2" key="2">
    <citation type="journal article" date="2021" name="PeerJ">
        <title>Extensive microbial diversity within the chicken gut microbiome revealed by metagenomics and culture.</title>
        <authorList>
            <person name="Gilroy R."/>
            <person name="Ravi A."/>
            <person name="Getino M."/>
            <person name="Pursley I."/>
            <person name="Horton D.L."/>
            <person name="Alikhan N.F."/>
            <person name="Baker D."/>
            <person name="Gharbi K."/>
            <person name="Hall N."/>
            <person name="Watson M."/>
            <person name="Adriaenssens E.M."/>
            <person name="Foster-Nyarko E."/>
            <person name="Jarju S."/>
            <person name="Secka A."/>
            <person name="Antonio M."/>
            <person name="Oren A."/>
            <person name="Chaudhuri R.R."/>
            <person name="La Ragione R."/>
            <person name="Hildebrand F."/>
            <person name="Pallen M.J."/>
        </authorList>
    </citation>
    <scope>NUCLEOTIDE SEQUENCE</scope>
    <source>
        <strain evidence="2">ChiSjej2B20-13462</strain>
    </source>
</reference>
<dbReference type="InterPro" id="IPR020600">
    <property type="entry name" value="IMP_cyclohydrolase-like"/>
</dbReference>
<evidence type="ECO:0000313" key="2">
    <source>
        <dbReference type="EMBL" id="HIQ69428.1"/>
    </source>
</evidence>
<dbReference type="InterPro" id="IPR036795">
    <property type="entry name" value="IMP_cyclohydrolase-like_sf"/>
</dbReference>